<feature type="region of interest" description="Disordered" evidence="1">
    <location>
        <begin position="95"/>
        <end position="136"/>
    </location>
</feature>
<comment type="caution">
    <text evidence="3">The sequence shown here is derived from an EMBL/GenBank/DDBJ whole genome shotgun (WGS) entry which is preliminary data.</text>
</comment>
<feature type="domain" description="ATPase AAA-type core" evidence="2">
    <location>
        <begin position="642"/>
        <end position="705"/>
    </location>
</feature>
<feature type="region of interest" description="Disordered" evidence="1">
    <location>
        <begin position="326"/>
        <end position="348"/>
    </location>
</feature>
<feature type="region of interest" description="Disordered" evidence="1">
    <location>
        <begin position="190"/>
        <end position="213"/>
    </location>
</feature>
<feature type="compositionally biased region" description="Pro residues" evidence="1">
    <location>
        <begin position="199"/>
        <end position="211"/>
    </location>
</feature>
<gene>
    <name evidence="3" type="ORF">EST38_g11489</name>
</gene>
<dbReference type="GO" id="GO:0016887">
    <property type="term" value="F:ATP hydrolysis activity"/>
    <property type="evidence" value="ECO:0007669"/>
    <property type="project" value="InterPro"/>
</dbReference>
<protein>
    <recommendedName>
        <fullName evidence="2">ATPase AAA-type core domain-containing protein</fullName>
    </recommendedName>
</protein>
<feature type="compositionally biased region" description="Basic and acidic residues" evidence="1">
    <location>
        <begin position="54"/>
        <end position="64"/>
    </location>
</feature>
<evidence type="ECO:0000256" key="1">
    <source>
        <dbReference type="SAM" id="MobiDB-lite"/>
    </source>
</evidence>
<organism evidence="3 4">
    <name type="scientific">Candolleomyces aberdarensis</name>
    <dbReference type="NCBI Taxonomy" id="2316362"/>
    <lineage>
        <taxon>Eukaryota</taxon>
        <taxon>Fungi</taxon>
        <taxon>Dikarya</taxon>
        <taxon>Basidiomycota</taxon>
        <taxon>Agaricomycotina</taxon>
        <taxon>Agaricomycetes</taxon>
        <taxon>Agaricomycetidae</taxon>
        <taxon>Agaricales</taxon>
        <taxon>Agaricineae</taxon>
        <taxon>Psathyrellaceae</taxon>
        <taxon>Candolleomyces</taxon>
    </lineage>
</organism>
<accession>A0A4Q2D4T7</accession>
<proteinExistence type="predicted"/>
<dbReference type="Pfam" id="PF07724">
    <property type="entry name" value="AAA_2"/>
    <property type="match status" value="1"/>
</dbReference>
<feature type="region of interest" description="Disordered" evidence="1">
    <location>
        <begin position="482"/>
        <end position="518"/>
    </location>
</feature>
<feature type="compositionally biased region" description="Polar residues" evidence="1">
    <location>
        <begin position="270"/>
        <end position="282"/>
    </location>
</feature>
<keyword evidence="4" id="KW-1185">Reference proteome</keyword>
<evidence type="ECO:0000313" key="3">
    <source>
        <dbReference type="EMBL" id="RXW14370.1"/>
    </source>
</evidence>
<dbReference type="STRING" id="2316362.A0A4Q2D4T7"/>
<feature type="compositionally biased region" description="Acidic residues" evidence="1">
    <location>
        <begin position="112"/>
        <end position="122"/>
    </location>
</feature>
<feature type="compositionally biased region" description="Low complexity" evidence="1">
    <location>
        <begin position="327"/>
        <end position="338"/>
    </location>
</feature>
<feature type="region of interest" description="Disordered" evidence="1">
    <location>
        <begin position="1"/>
        <end position="75"/>
    </location>
</feature>
<dbReference type="InterPro" id="IPR027417">
    <property type="entry name" value="P-loop_NTPase"/>
</dbReference>
<dbReference type="Gene3D" id="3.40.50.300">
    <property type="entry name" value="P-loop containing nucleotide triphosphate hydrolases"/>
    <property type="match status" value="1"/>
</dbReference>
<reference evidence="3 4" key="1">
    <citation type="submission" date="2019-01" db="EMBL/GenBank/DDBJ databases">
        <title>Draft genome sequence of Psathyrella aberdarensis IHI B618.</title>
        <authorList>
            <person name="Buettner E."/>
            <person name="Kellner H."/>
        </authorList>
    </citation>
    <scope>NUCLEOTIDE SEQUENCE [LARGE SCALE GENOMIC DNA]</scope>
    <source>
        <strain evidence="3 4">IHI B618</strain>
    </source>
</reference>
<dbReference type="InterPro" id="IPR036770">
    <property type="entry name" value="Ankyrin_rpt-contain_sf"/>
</dbReference>
<name>A0A4Q2D4T7_9AGAR</name>
<dbReference type="GO" id="GO:0005524">
    <property type="term" value="F:ATP binding"/>
    <property type="evidence" value="ECO:0007669"/>
    <property type="project" value="InterPro"/>
</dbReference>
<evidence type="ECO:0000313" key="4">
    <source>
        <dbReference type="Proteomes" id="UP000290288"/>
    </source>
</evidence>
<feature type="region of interest" description="Disordered" evidence="1">
    <location>
        <begin position="245"/>
        <end position="282"/>
    </location>
</feature>
<feature type="compositionally biased region" description="Acidic residues" evidence="1">
    <location>
        <begin position="1"/>
        <end position="12"/>
    </location>
</feature>
<feature type="non-terminal residue" evidence="3">
    <location>
        <position position="1"/>
    </location>
</feature>
<evidence type="ECO:0000259" key="2">
    <source>
        <dbReference type="Pfam" id="PF07724"/>
    </source>
</evidence>
<dbReference type="AlphaFoldDB" id="A0A4Q2D4T7"/>
<dbReference type="Proteomes" id="UP000290288">
    <property type="component" value="Unassembled WGS sequence"/>
</dbReference>
<feature type="compositionally biased region" description="Basic and acidic residues" evidence="1">
    <location>
        <begin position="493"/>
        <end position="503"/>
    </location>
</feature>
<dbReference type="Gene3D" id="1.25.40.20">
    <property type="entry name" value="Ankyrin repeat-containing domain"/>
    <property type="match status" value="1"/>
</dbReference>
<sequence>EDDHVLEPEDESFGNSPIQETEELHDRTPVWQQVEDGPTLEPQDDRTPVWQQVEDDHMGEPERQVEDEESYGHTSVWEPVDVDTALFVGAPRSPVHNEEAALEQQNAQALDEVLEEEEEEEDPSWHESEIQSFDDTLSSDQLSTAIQNAIELPMDGMESPEWLNREYPQDVDFPPADTTVAEAVPSPVTEAPLEEAPVFSPPPAGPFPPPLTLANENVEVEDAFDSPITPDNEDDSTAYLAYLQREPELQDGDTLNSLYDSYTDMAPSPKSATFSESPMSSASGPLLLRERVFTPPPPSSRLGHLYTNSNASSPITSLESVAKGMGSPASIASSSRQSLQVAEEDDNTFRQDIRDEPIRRPLPLDVSPATAITPAAPYTPNHIPAPPHTAPPLQPIITRPASSLLREPPASIHSIATPKPTLMFAIASDDVEEVRRVLENGDANPNEAVGPQSALQFALTNDQLTNKLDIVKTLLAFGADPKQLKGQPQQQRDTQEQEMKEESAGEGGSVEAKTQQTSLMEGMDPATRYFVERADAAHTRKTSKLIHRSFFRPLTRVRYDLVGQDRALEELFRLLSIHSRQISVTPVVVMFSVGSLLDVPTHTVNMVTVRSQDDLWESYSMNPIEEPTNCTLAEFLVNNEGKRCVVVLDEIEKVDNEKVLWSLLMPWEHGRCSFEAKSRHVDVRNVIWLCTSNIGQDLIFDHWTAREKPLEMLSRQEFLDLVALLRPRFFSDNLSLSRPSIIATGFGVVKDNLSSSVRSVYAG</sequence>
<dbReference type="InterPro" id="IPR003959">
    <property type="entry name" value="ATPase_AAA_core"/>
</dbReference>
<dbReference type="EMBL" id="SDEE01000712">
    <property type="protein sequence ID" value="RXW14370.1"/>
    <property type="molecule type" value="Genomic_DNA"/>
</dbReference>
<dbReference type="SUPFAM" id="SSF52540">
    <property type="entry name" value="P-loop containing nucleoside triphosphate hydrolases"/>
    <property type="match status" value="1"/>
</dbReference>
<dbReference type="OrthoDB" id="47330at2759"/>